<organism evidence="1 2">
    <name type="scientific">Massilia psychrophila</name>
    <dbReference type="NCBI Taxonomy" id="1603353"/>
    <lineage>
        <taxon>Bacteria</taxon>
        <taxon>Pseudomonadati</taxon>
        <taxon>Pseudomonadota</taxon>
        <taxon>Betaproteobacteria</taxon>
        <taxon>Burkholderiales</taxon>
        <taxon>Oxalobacteraceae</taxon>
        <taxon>Telluria group</taxon>
        <taxon>Massilia</taxon>
    </lineage>
</organism>
<protein>
    <submittedName>
        <fullName evidence="1">Uncharacterized protein</fullName>
    </submittedName>
</protein>
<accession>A0A2G8T2E3</accession>
<evidence type="ECO:0000313" key="2">
    <source>
        <dbReference type="Proteomes" id="UP000228593"/>
    </source>
</evidence>
<comment type="caution">
    <text evidence="1">The sequence shown here is derived from an EMBL/GenBank/DDBJ whole genome shotgun (WGS) entry which is preliminary data.</text>
</comment>
<proteinExistence type="predicted"/>
<name>A0A2G8T2E3_9BURK</name>
<evidence type="ECO:0000313" key="1">
    <source>
        <dbReference type="EMBL" id="PIL40230.1"/>
    </source>
</evidence>
<sequence>MTDGKHVMRIKGAAASHYSPYSRRRQIFALASLVDRGRRRHRVQVPVLIECLRVNFAAGAEHGLLENALRKESMIENKPRSLIDTDPSIPLSRLLVRYQERRNLRGV</sequence>
<dbReference type="Proteomes" id="UP000228593">
    <property type="component" value="Unassembled WGS sequence"/>
</dbReference>
<dbReference type="EMBL" id="PDOB01000010">
    <property type="protein sequence ID" value="PIL40230.1"/>
    <property type="molecule type" value="Genomic_DNA"/>
</dbReference>
<keyword evidence="2" id="KW-1185">Reference proteome</keyword>
<gene>
    <name evidence="1" type="ORF">CR103_08575</name>
</gene>
<reference evidence="1 2" key="1">
    <citation type="submission" date="2017-10" db="EMBL/GenBank/DDBJ databases">
        <title>Massilia psychrophilum sp. nov., a novel purple-pigmented bacterium isolated from Tianshan glacier, Xinjiang Municipality, China.</title>
        <authorList>
            <person name="Wang H."/>
        </authorList>
    </citation>
    <scope>NUCLEOTIDE SEQUENCE [LARGE SCALE GENOMIC DNA]</scope>
    <source>
        <strain evidence="1 2">JCM 30813</strain>
    </source>
</reference>
<dbReference type="AlphaFoldDB" id="A0A2G8T2E3"/>